<keyword evidence="2" id="KW-1185">Reference proteome</keyword>
<dbReference type="Pfam" id="PF05135">
    <property type="entry name" value="Phage_connect_1"/>
    <property type="match status" value="1"/>
</dbReference>
<accession>A0A838BS09</accession>
<dbReference type="NCBIfam" id="TIGR01560">
    <property type="entry name" value="put_DNA_pack"/>
    <property type="match status" value="1"/>
</dbReference>
<evidence type="ECO:0000313" key="1">
    <source>
        <dbReference type="EMBL" id="MBA1157765.1"/>
    </source>
</evidence>
<name>A0A838BS09_9HYPH</name>
<dbReference type="Proteomes" id="UP000572984">
    <property type="component" value="Unassembled WGS sequence"/>
</dbReference>
<dbReference type="RefSeq" id="WP_181053216.1">
    <property type="nucleotide sequence ID" value="NZ_JACDXJ010000001.1"/>
</dbReference>
<proteinExistence type="predicted"/>
<sequence length="186" mass="20488">MLIPVAPADPIISLEDAKQHLRIDHTDDDAYITALIRAAETAVSERLERTLGVTTWDYRIGSEDICGGFDIRLPTPPLIEVLSVKYFDTDGAEQTYAPANYRAFGIGGRGGIRLTGGASWPSLRYGPEAVTIRYKAGYADVPEPIRQAVKLLIGQLYAQRGEMVQENLTEDPAIKNLLAPYRVWGV</sequence>
<dbReference type="CDD" id="cd08054">
    <property type="entry name" value="gp6"/>
    <property type="match status" value="1"/>
</dbReference>
<dbReference type="InterPro" id="IPR021146">
    <property type="entry name" value="Phage_gp6-like_head-tail"/>
</dbReference>
<dbReference type="InterPro" id="IPR011738">
    <property type="entry name" value="Phage_CHP"/>
</dbReference>
<dbReference type="Gene3D" id="1.10.3230.30">
    <property type="entry name" value="Phage gp6-like head-tail connector protein"/>
    <property type="match status" value="1"/>
</dbReference>
<organism evidence="1 2">
    <name type="scientific">Microvirga mediterraneensis</name>
    <dbReference type="NCBI Taxonomy" id="2754695"/>
    <lineage>
        <taxon>Bacteria</taxon>
        <taxon>Pseudomonadati</taxon>
        <taxon>Pseudomonadota</taxon>
        <taxon>Alphaproteobacteria</taxon>
        <taxon>Hyphomicrobiales</taxon>
        <taxon>Methylobacteriaceae</taxon>
        <taxon>Microvirga</taxon>
    </lineage>
</organism>
<comment type="caution">
    <text evidence="1">The sequence shown here is derived from an EMBL/GenBank/DDBJ whole genome shotgun (WGS) entry which is preliminary data.</text>
</comment>
<dbReference type="EMBL" id="JACDXJ010000001">
    <property type="protein sequence ID" value="MBA1157765.1"/>
    <property type="molecule type" value="Genomic_DNA"/>
</dbReference>
<dbReference type="NCBIfam" id="TIGR02215">
    <property type="entry name" value="phage_chp_gp8"/>
    <property type="match status" value="1"/>
</dbReference>
<gene>
    <name evidence="1" type="ORF">H0S73_16765</name>
</gene>
<dbReference type="InterPro" id="IPR006450">
    <property type="entry name" value="Phage_HK97_gp6-like"/>
</dbReference>
<reference evidence="1 2" key="1">
    <citation type="submission" date="2020-07" db="EMBL/GenBank/DDBJ databases">
        <title>Draft genome and description of Microvirga mediterraneensis Marseille-Q2068 sp. nov.</title>
        <authorList>
            <person name="Boxberger M."/>
        </authorList>
    </citation>
    <scope>NUCLEOTIDE SEQUENCE [LARGE SCALE GENOMIC DNA]</scope>
    <source>
        <strain evidence="1 2">Marseille-Q2068</strain>
    </source>
</reference>
<protein>
    <submittedName>
        <fullName evidence="1">Phage head-tail connector protein</fullName>
    </submittedName>
</protein>
<evidence type="ECO:0000313" key="2">
    <source>
        <dbReference type="Proteomes" id="UP000572984"/>
    </source>
</evidence>
<dbReference type="AlphaFoldDB" id="A0A838BS09"/>